<dbReference type="CDD" id="cd00195">
    <property type="entry name" value="UBCc_UEV"/>
    <property type="match status" value="1"/>
</dbReference>
<dbReference type="SMART" id="SM00212">
    <property type="entry name" value="UBCc"/>
    <property type="match status" value="1"/>
</dbReference>
<keyword evidence="1" id="KW-0833">Ubl conjugation pathway</keyword>
<comment type="caution">
    <text evidence="3">The sequence shown here is derived from an EMBL/GenBank/DDBJ whole genome shotgun (WGS) entry which is preliminary data.</text>
</comment>
<dbReference type="Proteomes" id="UP000282582">
    <property type="component" value="Unassembled WGS sequence"/>
</dbReference>
<evidence type="ECO:0000313" key="4">
    <source>
        <dbReference type="Proteomes" id="UP000282582"/>
    </source>
</evidence>
<dbReference type="PROSITE" id="PS50127">
    <property type="entry name" value="UBC_2"/>
    <property type="match status" value="1"/>
</dbReference>
<feature type="domain" description="UBC core" evidence="2">
    <location>
        <begin position="3"/>
        <end position="153"/>
    </location>
</feature>
<sequence length="154" mass="17234">MAQAMKRIMRERTDLRNLPPEVGHIDSAGESEVVDWVGSIVGPPDTPYAEGTFPITIHFPESYPQTPFRLTFSAAVFHPRISKDGEVWLAELQEDEWSPVFTVRSVLVSLQAMLSDARPVRGCVLNEEAAALFLEDVAKFEIEASRWTAAYAVR</sequence>
<dbReference type="AlphaFoldDB" id="A0A3M6Z2P9"/>
<gene>
    <name evidence="3" type="ORF">D0868_04138</name>
</gene>
<dbReference type="SUPFAM" id="SSF54495">
    <property type="entry name" value="UBC-like"/>
    <property type="match status" value="1"/>
</dbReference>
<dbReference type="Pfam" id="PF00179">
    <property type="entry name" value="UQ_con"/>
    <property type="match status" value="1"/>
</dbReference>
<name>A0A3M6Z2P9_HORWE</name>
<dbReference type="VEuPathDB" id="FungiDB:BTJ68_00037"/>
<dbReference type="EMBL" id="QWIK01000253">
    <property type="protein sequence ID" value="RMY09635.1"/>
    <property type="molecule type" value="Genomic_DNA"/>
</dbReference>
<reference evidence="3 4" key="1">
    <citation type="journal article" date="2018" name="BMC Genomics">
        <title>Genomic evidence for intraspecific hybridization in a clonal and extremely halotolerant yeast.</title>
        <authorList>
            <person name="Gostincar C."/>
            <person name="Stajich J.E."/>
            <person name="Zupancic J."/>
            <person name="Zalar P."/>
            <person name="Gunde-Cimerman N."/>
        </authorList>
    </citation>
    <scope>NUCLEOTIDE SEQUENCE [LARGE SCALE GENOMIC DNA]</scope>
    <source>
        <strain evidence="3 4">EXF-6654</strain>
    </source>
</reference>
<protein>
    <recommendedName>
        <fullName evidence="2">UBC core domain-containing protein</fullName>
    </recommendedName>
</protein>
<dbReference type="PANTHER" id="PTHR24067">
    <property type="entry name" value="UBIQUITIN-CONJUGATING ENZYME E2"/>
    <property type="match status" value="1"/>
</dbReference>
<accession>A0A3M6Z2P9</accession>
<dbReference type="InterPro" id="IPR050113">
    <property type="entry name" value="Ub_conjugating_enzyme"/>
</dbReference>
<proteinExistence type="predicted"/>
<dbReference type="InterPro" id="IPR016135">
    <property type="entry name" value="UBQ-conjugating_enzyme/RWD"/>
</dbReference>
<evidence type="ECO:0000259" key="2">
    <source>
        <dbReference type="PROSITE" id="PS50127"/>
    </source>
</evidence>
<evidence type="ECO:0000313" key="3">
    <source>
        <dbReference type="EMBL" id="RMY09635.1"/>
    </source>
</evidence>
<dbReference type="InterPro" id="IPR000608">
    <property type="entry name" value="UBC"/>
</dbReference>
<evidence type="ECO:0000256" key="1">
    <source>
        <dbReference type="ARBA" id="ARBA00022786"/>
    </source>
</evidence>
<organism evidence="3 4">
    <name type="scientific">Hortaea werneckii</name>
    <name type="common">Black yeast</name>
    <name type="synonym">Cladosporium werneckii</name>
    <dbReference type="NCBI Taxonomy" id="91943"/>
    <lineage>
        <taxon>Eukaryota</taxon>
        <taxon>Fungi</taxon>
        <taxon>Dikarya</taxon>
        <taxon>Ascomycota</taxon>
        <taxon>Pezizomycotina</taxon>
        <taxon>Dothideomycetes</taxon>
        <taxon>Dothideomycetidae</taxon>
        <taxon>Mycosphaerellales</taxon>
        <taxon>Teratosphaeriaceae</taxon>
        <taxon>Hortaea</taxon>
    </lineage>
</organism>
<dbReference type="Gene3D" id="3.10.110.10">
    <property type="entry name" value="Ubiquitin Conjugating Enzyme"/>
    <property type="match status" value="1"/>
</dbReference>